<gene>
    <name evidence="1" type="ORF">LCGC14_1089130</name>
</gene>
<name>A0A0F9MHF8_9ZZZZ</name>
<reference evidence="1" key="1">
    <citation type="journal article" date="2015" name="Nature">
        <title>Complex archaea that bridge the gap between prokaryotes and eukaryotes.</title>
        <authorList>
            <person name="Spang A."/>
            <person name="Saw J.H."/>
            <person name="Jorgensen S.L."/>
            <person name="Zaremba-Niedzwiedzka K."/>
            <person name="Martijn J."/>
            <person name="Lind A.E."/>
            <person name="van Eijk R."/>
            <person name="Schleper C."/>
            <person name="Guy L."/>
            <person name="Ettema T.J."/>
        </authorList>
    </citation>
    <scope>NUCLEOTIDE SEQUENCE</scope>
</reference>
<sequence length="49" mass="5792">MLGNKMMPDHKPISEAELHEIQEWRKAATPEPWEVREGEIYIEVDPGFR</sequence>
<evidence type="ECO:0000313" key="1">
    <source>
        <dbReference type="EMBL" id="KKN05269.1"/>
    </source>
</evidence>
<dbReference type="EMBL" id="LAZR01004824">
    <property type="protein sequence ID" value="KKN05269.1"/>
    <property type="molecule type" value="Genomic_DNA"/>
</dbReference>
<protein>
    <submittedName>
        <fullName evidence="1">Uncharacterized protein</fullName>
    </submittedName>
</protein>
<accession>A0A0F9MHF8</accession>
<organism evidence="1">
    <name type="scientific">marine sediment metagenome</name>
    <dbReference type="NCBI Taxonomy" id="412755"/>
    <lineage>
        <taxon>unclassified sequences</taxon>
        <taxon>metagenomes</taxon>
        <taxon>ecological metagenomes</taxon>
    </lineage>
</organism>
<proteinExistence type="predicted"/>
<comment type="caution">
    <text evidence="1">The sequence shown here is derived from an EMBL/GenBank/DDBJ whole genome shotgun (WGS) entry which is preliminary data.</text>
</comment>
<dbReference type="AlphaFoldDB" id="A0A0F9MHF8"/>